<feature type="region of interest" description="Disordered" evidence="3">
    <location>
        <begin position="238"/>
        <end position="259"/>
    </location>
</feature>
<accession>A0A8B8F1C4</accession>
<organism evidence="4 5">
    <name type="scientific">Crassostrea virginica</name>
    <name type="common">Eastern oyster</name>
    <dbReference type="NCBI Taxonomy" id="6565"/>
    <lineage>
        <taxon>Eukaryota</taxon>
        <taxon>Metazoa</taxon>
        <taxon>Spiralia</taxon>
        <taxon>Lophotrochozoa</taxon>
        <taxon>Mollusca</taxon>
        <taxon>Bivalvia</taxon>
        <taxon>Autobranchia</taxon>
        <taxon>Pteriomorphia</taxon>
        <taxon>Ostreida</taxon>
        <taxon>Ostreoidea</taxon>
        <taxon>Ostreidae</taxon>
        <taxon>Crassostrea</taxon>
    </lineage>
</organism>
<keyword evidence="2" id="KW-0175">Coiled coil</keyword>
<evidence type="ECO:0000313" key="5">
    <source>
        <dbReference type="RefSeq" id="XP_022345982.1"/>
    </source>
</evidence>
<dbReference type="RefSeq" id="XP_022345982.1">
    <property type="nucleotide sequence ID" value="XM_022490274.1"/>
</dbReference>
<dbReference type="InterPro" id="IPR052769">
    <property type="entry name" value="TPR_domain_protein"/>
</dbReference>
<feature type="compositionally biased region" description="Acidic residues" evidence="3">
    <location>
        <begin position="50"/>
        <end position="68"/>
    </location>
</feature>
<evidence type="ECO:0000256" key="1">
    <source>
        <dbReference type="PROSITE-ProRule" id="PRU00339"/>
    </source>
</evidence>
<feature type="compositionally biased region" description="Basic and acidic residues" evidence="3">
    <location>
        <begin position="40"/>
        <end position="49"/>
    </location>
</feature>
<dbReference type="InterPro" id="IPR019734">
    <property type="entry name" value="TPR_rpt"/>
</dbReference>
<dbReference type="KEGG" id="cvn:111138348"/>
<dbReference type="OrthoDB" id="1872379at2759"/>
<evidence type="ECO:0000256" key="2">
    <source>
        <dbReference type="SAM" id="Coils"/>
    </source>
</evidence>
<feature type="region of interest" description="Disordered" evidence="3">
    <location>
        <begin position="1"/>
        <end position="68"/>
    </location>
</feature>
<feature type="repeat" description="TPR" evidence="1">
    <location>
        <begin position="84"/>
        <end position="117"/>
    </location>
</feature>
<evidence type="ECO:0000313" key="4">
    <source>
        <dbReference type="Proteomes" id="UP000694844"/>
    </source>
</evidence>
<name>A0A8B8F1C4_CRAVI</name>
<sequence>MSSPSDTENVSNLSNPKDERADYSKAVSGEGVINSNNCQEKSKDEHSSESEYESAEEDEDIVDDEEDLEEILTEEVKKERRTEAQVHKEKGNDFFKNQKYEEAIKSYSRALKLCPKDFIKDRSILFSNRAACKMKKNEFEEAILDSNKALELHPQYLKALLRRAELYEKVEKLEEALADYQRVVEMDPSQHSARAACLRLPNQIKEKNEKMKEEMIGKLKELGNMVLKPFGLSTDNFQLNKDPNSGGYNINFKQGPPSS</sequence>
<gene>
    <name evidence="5" type="primary">LOC111138348</name>
</gene>
<dbReference type="PANTHER" id="PTHR46014:SF1">
    <property type="entry name" value="TETRATRICOPEPTIDE REPEAT PROTEIN 1"/>
    <property type="match status" value="1"/>
</dbReference>
<feature type="coiled-coil region" evidence="2">
    <location>
        <begin position="156"/>
        <end position="183"/>
    </location>
</feature>
<dbReference type="PANTHER" id="PTHR46014">
    <property type="entry name" value="TETRATRICOPEPTIDE REPEAT PROTEIN 1"/>
    <property type="match status" value="1"/>
</dbReference>
<keyword evidence="4" id="KW-1185">Reference proteome</keyword>
<dbReference type="Pfam" id="PF00515">
    <property type="entry name" value="TPR_1"/>
    <property type="match status" value="2"/>
</dbReference>
<dbReference type="AlphaFoldDB" id="A0A8B8F1C4"/>
<feature type="compositionally biased region" description="Polar residues" evidence="3">
    <location>
        <begin position="1"/>
        <end position="15"/>
    </location>
</feature>
<dbReference type="SMART" id="SM00028">
    <property type="entry name" value="TPR"/>
    <property type="match status" value="3"/>
</dbReference>
<dbReference type="PROSITE" id="PS50293">
    <property type="entry name" value="TPR_REGION"/>
    <property type="match status" value="1"/>
</dbReference>
<feature type="repeat" description="TPR" evidence="1">
    <location>
        <begin position="157"/>
        <end position="190"/>
    </location>
</feature>
<feature type="repeat" description="TPR" evidence="1">
    <location>
        <begin position="123"/>
        <end position="156"/>
    </location>
</feature>
<dbReference type="SUPFAM" id="SSF48452">
    <property type="entry name" value="TPR-like"/>
    <property type="match status" value="1"/>
</dbReference>
<evidence type="ECO:0000256" key="3">
    <source>
        <dbReference type="SAM" id="MobiDB-lite"/>
    </source>
</evidence>
<dbReference type="Proteomes" id="UP000694844">
    <property type="component" value="Chromosome 5"/>
</dbReference>
<keyword evidence="1" id="KW-0802">TPR repeat</keyword>
<proteinExistence type="predicted"/>
<dbReference type="PROSITE" id="PS50005">
    <property type="entry name" value="TPR"/>
    <property type="match status" value="3"/>
</dbReference>
<dbReference type="Gene3D" id="1.25.40.10">
    <property type="entry name" value="Tetratricopeptide repeat domain"/>
    <property type="match status" value="1"/>
</dbReference>
<dbReference type="InterPro" id="IPR011990">
    <property type="entry name" value="TPR-like_helical_dom_sf"/>
</dbReference>
<protein>
    <submittedName>
        <fullName evidence="5">Tetratricopeptide repeat protein 1-like</fullName>
    </submittedName>
</protein>
<reference evidence="5" key="1">
    <citation type="submission" date="2025-08" db="UniProtKB">
        <authorList>
            <consortium name="RefSeq"/>
        </authorList>
    </citation>
    <scope>IDENTIFICATION</scope>
    <source>
        <tissue evidence="5">Whole sample</tissue>
    </source>
</reference>
<dbReference type="GeneID" id="111138348"/>